<keyword evidence="6 9" id="KW-0548">Nucleotidyltransferase</keyword>
<evidence type="ECO:0000256" key="2">
    <source>
        <dbReference type="ARBA" id="ARBA00004496"/>
    </source>
</evidence>
<dbReference type="Proteomes" id="UP000294480">
    <property type="component" value="Unassembled WGS sequence"/>
</dbReference>
<dbReference type="InterPro" id="IPR023425">
    <property type="entry name" value="GalP_uridyl_Trfase_II_CS"/>
</dbReference>
<comment type="pathway">
    <text evidence="9">Carbohydrate metabolism; galactose metabolism.</text>
</comment>
<keyword evidence="4 9" id="KW-0963">Cytoplasm</keyword>
<dbReference type="NCBIfam" id="NF003629">
    <property type="entry name" value="PRK05270.1-2"/>
    <property type="match status" value="1"/>
</dbReference>
<dbReference type="EC" id="2.7.7.12" evidence="9"/>
<evidence type="ECO:0000256" key="8">
    <source>
        <dbReference type="ARBA" id="ARBA00023277"/>
    </source>
</evidence>
<evidence type="ECO:0000256" key="6">
    <source>
        <dbReference type="ARBA" id="ARBA00022695"/>
    </source>
</evidence>
<feature type="domain" description="Galactose-1-phosphate uridyl transferase C-terminal" evidence="11">
    <location>
        <begin position="249"/>
        <end position="418"/>
    </location>
</feature>
<dbReference type="Pfam" id="PF02744">
    <property type="entry name" value="GalP_UDP_tr_C"/>
    <property type="match status" value="1"/>
</dbReference>
<comment type="subcellular location">
    <subcellularLocation>
        <location evidence="2 9">Cytoplasm</location>
    </subcellularLocation>
</comment>
<dbReference type="PROSITE" id="PS01163">
    <property type="entry name" value="GAL_P_UDP_TRANSF_II"/>
    <property type="match status" value="1"/>
</dbReference>
<evidence type="ECO:0000313" key="13">
    <source>
        <dbReference type="Proteomes" id="UP000294480"/>
    </source>
</evidence>
<reference evidence="12 13" key="1">
    <citation type="submission" date="2019-03" db="EMBL/GenBank/DDBJ databases">
        <title>Genomic Encyclopedia of Type Strains, Phase IV (KMG-IV): sequencing the most valuable type-strain genomes for metagenomic binning, comparative biology and taxonomic classification.</title>
        <authorList>
            <person name="Goeker M."/>
        </authorList>
    </citation>
    <scope>NUCLEOTIDE SEQUENCE [LARGE SCALE GENOMIC DNA]</scope>
    <source>
        <strain evidence="12 13">DSM 102852</strain>
    </source>
</reference>
<accession>A0A4R6YAZ5</accession>
<dbReference type="PANTHER" id="PTHR39191">
    <property type="entry name" value="GALACTOSE-1-PHOSPHATE URIDYLYLTRANSFERASE"/>
    <property type="match status" value="1"/>
</dbReference>
<evidence type="ECO:0000256" key="7">
    <source>
        <dbReference type="ARBA" id="ARBA00023144"/>
    </source>
</evidence>
<dbReference type="InterPro" id="IPR005849">
    <property type="entry name" value="GalP_Utransf_N"/>
</dbReference>
<keyword evidence="5 9" id="KW-0808">Transferase</keyword>
<sequence>MVCDDIARLVNYGVAQNLCQPSDVFYVRHRLMSLLKIDTWVESMASVDTPAFGQIQQVLDRLLTYAVEHQVLPNDGITQKDLFDTALMDCLLPPPSVVQARFASNYQQSPVQATSEFYQHSRASNYVRVARVAKNLRWTYPSEFGDLDITINLSKPEKDPKAIVAEGAKASENYPQCVLCRENEGYAGRVNHPARHNLRLMPLSLNDEPWFLQYSPYEYYNEHCIVLKATHEPMTISELTFERLLSFVSQYPHYFMGSNADLPIVGGSILSHDHFQGGRHTFAMANARVIHSQISSQYSDLTVQILHWPLSVVRLSSANQEGIKTVASQLLHHWRNYSDESVDIHAFTGDTPHNTITPIARQRDGVFELDLVLRNNRTSVEHPLGIFHPHRELHHIKKENIGLIEVMGLAVLPDRLATALNVMQTCLENQQDLNAYPELSAHAEWFEHIRQGYQPNTSAQVFLRTEVGRVFEQVLMHAGVFKTTPTGVTAFKRFLGNEF</sequence>
<dbReference type="PIRSF" id="PIRSF006005">
    <property type="entry name" value="GalT_BS"/>
    <property type="match status" value="1"/>
</dbReference>
<evidence type="ECO:0000313" key="12">
    <source>
        <dbReference type="EMBL" id="TDR32736.1"/>
    </source>
</evidence>
<evidence type="ECO:0000256" key="4">
    <source>
        <dbReference type="ARBA" id="ARBA00022490"/>
    </source>
</evidence>
<dbReference type="GO" id="GO:0006012">
    <property type="term" value="P:galactose metabolic process"/>
    <property type="evidence" value="ECO:0007669"/>
    <property type="project" value="UniProtKB-UniRule"/>
</dbReference>
<name>A0A4R6YAZ5_9BURK</name>
<dbReference type="AlphaFoldDB" id="A0A4R6YAZ5"/>
<evidence type="ECO:0000259" key="11">
    <source>
        <dbReference type="Pfam" id="PF02744"/>
    </source>
</evidence>
<feature type="domain" description="Galactose-1-phosphate uridyl transferase N-terminal" evidence="10">
    <location>
        <begin position="20"/>
        <end position="233"/>
    </location>
</feature>
<gene>
    <name evidence="9" type="primary">galT</name>
    <name evidence="12" type="ORF">DFR44_10232</name>
</gene>
<protein>
    <recommendedName>
        <fullName evidence="9">Galactose-1-phosphate uridylyltransferase</fullName>
        <shortName evidence="9">Gal-1-P uridylyltransferase</shortName>
        <ecNumber evidence="9">2.7.7.12</ecNumber>
    </recommendedName>
    <alternativeName>
        <fullName evidence="9">UDP-glucose--hexose-1-phosphate uridylyltransferase</fullName>
    </alternativeName>
</protein>
<proteinExistence type="inferred from homology"/>
<keyword evidence="13" id="KW-1185">Reference proteome</keyword>
<keyword evidence="7 9" id="KW-0299">Galactose metabolism</keyword>
<dbReference type="HAMAP" id="MF_00571">
    <property type="entry name" value="GalP_UDP_trans"/>
    <property type="match status" value="1"/>
</dbReference>
<comment type="similarity">
    <text evidence="3 9">Belongs to the galactose-1-phosphate uridylyltransferase type 2 family.</text>
</comment>
<keyword evidence="8 9" id="KW-0119">Carbohydrate metabolism</keyword>
<comment type="caution">
    <text evidence="12">The sequence shown here is derived from an EMBL/GenBank/DDBJ whole genome shotgun (WGS) entry which is preliminary data.</text>
</comment>
<organism evidence="12 13">
    <name type="scientific">Hydromonas duriensis</name>
    <dbReference type="NCBI Taxonomy" id="1527608"/>
    <lineage>
        <taxon>Bacteria</taxon>
        <taxon>Pseudomonadati</taxon>
        <taxon>Pseudomonadota</taxon>
        <taxon>Betaproteobacteria</taxon>
        <taxon>Burkholderiales</taxon>
        <taxon>Burkholderiaceae</taxon>
        <taxon>Hydromonas</taxon>
    </lineage>
</organism>
<dbReference type="InterPro" id="IPR000766">
    <property type="entry name" value="GalP_uridyl_Trfase_II"/>
</dbReference>
<dbReference type="GO" id="GO:0005737">
    <property type="term" value="C:cytoplasm"/>
    <property type="evidence" value="ECO:0007669"/>
    <property type="project" value="UniProtKB-SubCell"/>
</dbReference>
<evidence type="ECO:0000256" key="5">
    <source>
        <dbReference type="ARBA" id="ARBA00022679"/>
    </source>
</evidence>
<evidence type="ECO:0000259" key="10">
    <source>
        <dbReference type="Pfam" id="PF01087"/>
    </source>
</evidence>
<evidence type="ECO:0000256" key="1">
    <source>
        <dbReference type="ARBA" id="ARBA00001107"/>
    </source>
</evidence>
<dbReference type="PANTHER" id="PTHR39191:SF1">
    <property type="entry name" value="DUF4922 DOMAIN-CONTAINING PROTEIN"/>
    <property type="match status" value="1"/>
</dbReference>
<dbReference type="EMBL" id="SNZE01000002">
    <property type="protein sequence ID" value="TDR32736.1"/>
    <property type="molecule type" value="Genomic_DNA"/>
</dbReference>
<dbReference type="Pfam" id="PF01087">
    <property type="entry name" value="GalP_UDP_transf"/>
    <property type="match status" value="1"/>
</dbReference>
<comment type="catalytic activity">
    <reaction evidence="1 9">
        <text>alpha-D-galactose 1-phosphate + UDP-alpha-D-glucose = alpha-D-glucose 1-phosphate + UDP-alpha-D-galactose</text>
        <dbReference type="Rhea" id="RHEA:13989"/>
        <dbReference type="ChEBI" id="CHEBI:58336"/>
        <dbReference type="ChEBI" id="CHEBI:58601"/>
        <dbReference type="ChEBI" id="CHEBI:58885"/>
        <dbReference type="ChEBI" id="CHEBI:66914"/>
        <dbReference type="EC" id="2.7.7.12"/>
    </reaction>
</comment>
<dbReference type="OrthoDB" id="2293at2"/>
<dbReference type="RefSeq" id="WP_133618920.1">
    <property type="nucleotide sequence ID" value="NZ_SNZE01000002.1"/>
</dbReference>
<dbReference type="UniPathway" id="UPA00214"/>
<evidence type="ECO:0000256" key="3">
    <source>
        <dbReference type="ARBA" id="ARBA00008706"/>
    </source>
</evidence>
<dbReference type="InterPro" id="IPR005850">
    <property type="entry name" value="GalP_Utransf_C"/>
</dbReference>
<dbReference type="GO" id="GO:0008108">
    <property type="term" value="F:UDP-glucose:hexose-1-phosphate uridylyltransferase activity"/>
    <property type="evidence" value="ECO:0007669"/>
    <property type="project" value="UniProtKB-UniRule"/>
</dbReference>
<evidence type="ECO:0000256" key="9">
    <source>
        <dbReference type="HAMAP-Rule" id="MF_00571"/>
    </source>
</evidence>